<dbReference type="Proteomes" id="UP000183832">
    <property type="component" value="Unassembled WGS sequence"/>
</dbReference>
<dbReference type="EMBL" id="CVRI01000047">
    <property type="protein sequence ID" value="CRK98528.1"/>
    <property type="molecule type" value="Genomic_DNA"/>
</dbReference>
<accession>A0A1J1IE90</accession>
<sequence>MKTLLSSSLKIAKEERRRLKKSPPRSNGGLDIDRMNILQQDLSVNDDLSATRSLPEECVNT</sequence>
<dbReference type="AlphaFoldDB" id="A0A1J1IE90"/>
<name>A0A1J1IE90_9DIPT</name>
<protein>
    <submittedName>
        <fullName evidence="2">CLUMA_CG011881, isoform A</fullName>
    </submittedName>
</protein>
<gene>
    <name evidence="2" type="ORF">CLUMA_CG011881</name>
</gene>
<evidence type="ECO:0000313" key="3">
    <source>
        <dbReference type="Proteomes" id="UP000183832"/>
    </source>
</evidence>
<feature type="region of interest" description="Disordered" evidence="1">
    <location>
        <begin position="1"/>
        <end position="31"/>
    </location>
</feature>
<keyword evidence="3" id="KW-1185">Reference proteome</keyword>
<organism evidence="2 3">
    <name type="scientific">Clunio marinus</name>
    <dbReference type="NCBI Taxonomy" id="568069"/>
    <lineage>
        <taxon>Eukaryota</taxon>
        <taxon>Metazoa</taxon>
        <taxon>Ecdysozoa</taxon>
        <taxon>Arthropoda</taxon>
        <taxon>Hexapoda</taxon>
        <taxon>Insecta</taxon>
        <taxon>Pterygota</taxon>
        <taxon>Neoptera</taxon>
        <taxon>Endopterygota</taxon>
        <taxon>Diptera</taxon>
        <taxon>Nematocera</taxon>
        <taxon>Chironomoidea</taxon>
        <taxon>Chironomidae</taxon>
        <taxon>Clunio</taxon>
    </lineage>
</organism>
<reference evidence="2 3" key="1">
    <citation type="submission" date="2015-04" db="EMBL/GenBank/DDBJ databases">
        <authorList>
            <person name="Syromyatnikov M.Y."/>
            <person name="Popov V.N."/>
        </authorList>
    </citation>
    <scope>NUCLEOTIDE SEQUENCE [LARGE SCALE GENOMIC DNA]</scope>
</reference>
<proteinExistence type="predicted"/>
<evidence type="ECO:0000256" key="1">
    <source>
        <dbReference type="SAM" id="MobiDB-lite"/>
    </source>
</evidence>
<evidence type="ECO:0000313" key="2">
    <source>
        <dbReference type="EMBL" id="CRK98528.1"/>
    </source>
</evidence>